<evidence type="ECO:0000259" key="3">
    <source>
        <dbReference type="PROSITE" id="PS50076"/>
    </source>
</evidence>
<dbReference type="InterPro" id="IPR050817">
    <property type="entry name" value="DjlA_DnaK_co-chaperone"/>
</dbReference>
<dbReference type="InterPro" id="IPR018253">
    <property type="entry name" value="DnaJ_domain_CS"/>
</dbReference>
<dbReference type="InterPro" id="IPR036869">
    <property type="entry name" value="J_dom_sf"/>
</dbReference>
<proteinExistence type="predicted"/>
<dbReference type="PANTHER" id="PTHR24074">
    <property type="entry name" value="CO-CHAPERONE PROTEIN DJLA"/>
    <property type="match status" value="1"/>
</dbReference>
<feature type="transmembrane region" description="Helical" evidence="2">
    <location>
        <begin position="310"/>
        <end position="330"/>
    </location>
</feature>
<dbReference type="PRINTS" id="PR00625">
    <property type="entry name" value="JDOMAIN"/>
</dbReference>
<evidence type="ECO:0000313" key="5">
    <source>
        <dbReference type="Proteomes" id="UP001314263"/>
    </source>
</evidence>
<dbReference type="PROSITE" id="PS50076">
    <property type="entry name" value="DNAJ_2"/>
    <property type="match status" value="1"/>
</dbReference>
<feature type="domain" description="J" evidence="3">
    <location>
        <begin position="499"/>
        <end position="572"/>
    </location>
</feature>
<keyword evidence="5" id="KW-1185">Reference proteome</keyword>
<evidence type="ECO:0000313" key="4">
    <source>
        <dbReference type="EMBL" id="CAK0779862.1"/>
    </source>
</evidence>
<dbReference type="CDD" id="cd06257">
    <property type="entry name" value="DnaJ"/>
    <property type="match status" value="1"/>
</dbReference>
<comment type="caution">
    <text evidence="4">The sequence shown here is derived from an EMBL/GenBank/DDBJ whole genome shotgun (WGS) entry which is preliminary data.</text>
</comment>
<dbReference type="InterPro" id="IPR001623">
    <property type="entry name" value="DnaJ_domain"/>
</dbReference>
<dbReference type="EMBL" id="CAUYUE010000006">
    <property type="protein sequence ID" value="CAK0779862.1"/>
    <property type="molecule type" value="Genomic_DNA"/>
</dbReference>
<name>A0AAV1I2V5_9CHLO</name>
<dbReference type="AlphaFoldDB" id="A0AAV1I2V5"/>
<keyword evidence="1" id="KW-0175">Coiled coil</keyword>
<dbReference type="SMART" id="SM00271">
    <property type="entry name" value="DnaJ"/>
    <property type="match status" value="1"/>
</dbReference>
<reference evidence="4 5" key="1">
    <citation type="submission" date="2023-10" db="EMBL/GenBank/DDBJ databases">
        <authorList>
            <person name="Maclean D."/>
            <person name="Macfadyen A."/>
        </authorList>
    </citation>
    <scope>NUCLEOTIDE SEQUENCE [LARGE SCALE GENOMIC DNA]</scope>
</reference>
<sequence>MAGRTAFRMLPTVRQSLGLPSVHTLGPCQPQIWQLYRHISIHSNDNDCLAAFHHGSLVPRVVPFQISLQEALNAFEAWQQSHWLAPSKLLRKGLGSMHAALLPFWIFEATVRVEYAGSVGFPVDNKSMIWREVPWSKGGFKEYPWTLNSMKVYASYRYRRDLADAAKIAGVFGRSRALKREEAEQREAKGVGWGERTQDDIGLDPPAMRQAIGWSFALRNIRRAETEEAGQQLLKSTGAESVRDVKIRLKTLRRRARLLYLPAYVADYKFGEQFNAHGERRPQRFQAVVSGMDPASIAAERHYSPHKVQAAAAGAMGALGLAAGAIGFYGVAPAQLLTVTSAFSVFMVCSAAGLAARMSTQMRREREEQRRLQEEEADFERVMSLNLGPMNSLDGEQEEARCQGEWKRWQEADKWAWDEVERQRWAEVLWRNQQRRRLDHAALRRNAAATEAKQRLEAEAEARRQQRWGESSQQRAWSGRYEASLGGHGYGGSRRDFLGYYAMLGLDAEGGLVSEGDVKRAFREAALRWHPDRQKETDNMGKQKAQERFQKLKTAYEVLKDPQTRKDYDSGRMAASV</sequence>
<gene>
    <name evidence="4" type="ORF">CVIRNUC_004874</name>
</gene>
<organism evidence="4 5">
    <name type="scientific">Coccomyxa viridis</name>
    <dbReference type="NCBI Taxonomy" id="1274662"/>
    <lineage>
        <taxon>Eukaryota</taxon>
        <taxon>Viridiplantae</taxon>
        <taxon>Chlorophyta</taxon>
        <taxon>core chlorophytes</taxon>
        <taxon>Trebouxiophyceae</taxon>
        <taxon>Trebouxiophyceae incertae sedis</taxon>
        <taxon>Coccomyxaceae</taxon>
        <taxon>Coccomyxa</taxon>
    </lineage>
</organism>
<protein>
    <recommendedName>
        <fullName evidence="3">J domain-containing protein</fullName>
    </recommendedName>
</protein>
<dbReference type="Pfam" id="PF00226">
    <property type="entry name" value="DnaJ"/>
    <property type="match status" value="1"/>
</dbReference>
<accession>A0AAV1I2V5</accession>
<dbReference type="Gene3D" id="1.10.287.110">
    <property type="entry name" value="DnaJ domain"/>
    <property type="match status" value="1"/>
</dbReference>
<keyword evidence="2" id="KW-0812">Transmembrane</keyword>
<feature type="transmembrane region" description="Helical" evidence="2">
    <location>
        <begin position="336"/>
        <end position="356"/>
    </location>
</feature>
<keyword evidence="2" id="KW-0472">Membrane</keyword>
<dbReference type="SUPFAM" id="SSF46565">
    <property type="entry name" value="Chaperone J-domain"/>
    <property type="match status" value="1"/>
</dbReference>
<keyword evidence="2" id="KW-1133">Transmembrane helix</keyword>
<dbReference type="Proteomes" id="UP001314263">
    <property type="component" value="Unassembled WGS sequence"/>
</dbReference>
<evidence type="ECO:0000256" key="1">
    <source>
        <dbReference type="SAM" id="Coils"/>
    </source>
</evidence>
<dbReference type="PROSITE" id="PS00636">
    <property type="entry name" value="DNAJ_1"/>
    <property type="match status" value="1"/>
</dbReference>
<evidence type="ECO:0000256" key="2">
    <source>
        <dbReference type="SAM" id="Phobius"/>
    </source>
</evidence>
<feature type="coiled-coil region" evidence="1">
    <location>
        <begin position="355"/>
        <end position="382"/>
    </location>
</feature>